<reference evidence="2 3" key="1">
    <citation type="journal article" date="2005" name="PLoS Biol.">
        <title>The genomes of Oryza sativa: a history of duplications.</title>
        <authorList>
            <person name="Yu J."/>
            <person name="Wang J."/>
            <person name="Lin W."/>
            <person name="Li S."/>
            <person name="Li H."/>
            <person name="Zhou J."/>
            <person name="Ni P."/>
            <person name="Dong W."/>
            <person name="Hu S."/>
            <person name="Zeng C."/>
            <person name="Zhang J."/>
            <person name="Zhang Y."/>
            <person name="Li R."/>
            <person name="Xu Z."/>
            <person name="Li S."/>
            <person name="Li X."/>
            <person name="Zheng H."/>
            <person name="Cong L."/>
            <person name="Lin L."/>
            <person name="Yin J."/>
            <person name="Geng J."/>
            <person name="Li G."/>
            <person name="Shi J."/>
            <person name="Liu J."/>
            <person name="Lv H."/>
            <person name="Li J."/>
            <person name="Wang J."/>
            <person name="Deng Y."/>
            <person name="Ran L."/>
            <person name="Shi X."/>
            <person name="Wang X."/>
            <person name="Wu Q."/>
            <person name="Li C."/>
            <person name="Ren X."/>
            <person name="Wang J."/>
            <person name="Wang X."/>
            <person name="Li D."/>
            <person name="Liu D."/>
            <person name="Zhang X."/>
            <person name="Ji Z."/>
            <person name="Zhao W."/>
            <person name="Sun Y."/>
            <person name="Zhang Z."/>
            <person name="Bao J."/>
            <person name="Han Y."/>
            <person name="Dong L."/>
            <person name="Ji J."/>
            <person name="Chen P."/>
            <person name="Wu S."/>
            <person name="Liu J."/>
            <person name="Xiao Y."/>
            <person name="Bu D."/>
            <person name="Tan J."/>
            <person name="Yang L."/>
            <person name="Ye C."/>
            <person name="Zhang J."/>
            <person name="Xu J."/>
            <person name="Zhou Y."/>
            <person name="Yu Y."/>
            <person name="Zhang B."/>
            <person name="Zhuang S."/>
            <person name="Wei H."/>
            <person name="Liu B."/>
            <person name="Lei M."/>
            <person name="Yu H."/>
            <person name="Li Y."/>
            <person name="Xu H."/>
            <person name="Wei S."/>
            <person name="He X."/>
            <person name="Fang L."/>
            <person name="Zhang Z."/>
            <person name="Zhang Y."/>
            <person name="Huang X."/>
            <person name="Su Z."/>
            <person name="Tong W."/>
            <person name="Li J."/>
            <person name="Tong Z."/>
            <person name="Li S."/>
            <person name="Ye J."/>
            <person name="Wang L."/>
            <person name="Fang L."/>
            <person name="Lei T."/>
            <person name="Chen C."/>
            <person name="Chen H."/>
            <person name="Xu Z."/>
            <person name="Li H."/>
            <person name="Huang H."/>
            <person name="Zhang F."/>
            <person name="Xu H."/>
            <person name="Li N."/>
            <person name="Zhao C."/>
            <person name="Li S."/>
            <person name="Dong L."/>
            <person name="Huang Y."/>
            <person name="Li L."/>
            <person name="Xi Y."/>
            <person name="Qi Q."/>
            <person name="Li W."/>
            <person name="Zhang B."/>
            <person name="Hu W."/>
            <person name="Zhang Y."/>
            <person name="Tian X."/>
            <person name="Jiao Y."/>
            <person name="Liang X."/>
            <person name="Jin J."/>
            <person name="Gao L."/>
            <person name="Zheng W."/>
            <person name="Hao B."/>
            <person name="Liu S."/>
            <person name="Wang W."/>
            <person name="Yuan L."/>
            <person name="Cao M."/>
            <person name="McDermott J."/>
            <person name="Samudrala R."/>
            <person name="Wang J."/>
            <person name="Wong G.K."/>
            <person name="Yang H."/>
        </authorList>
    </citation>
    <scope>NUCLEOTIDE SEQUENCE [LARGE SCALE GENOMIC DNA]</scope>
    <source>
        <strain evidence="3">cv. 93-11</strain>
    </source>
</reference>
<dbReference type="Gramene" id="BGIOSGA010879-TA">
    <property type="protein sequence ID" value="BGIOSGA010879-PA"/>
    <property type="gene ID" value="BGIOSGA010879"/>
</dbReference>
<dbReference type="PANTHER" id="PTHR46087:SF11">
    <property type="entry name" value="PROTEIN SEMI-ROLLED LEAF 2"/>
    <property type="match status" value="1"/>
</dbReference>
<dbReference type="InterPro" id="IPR055296">
    <property type="entry name" value="SRL2-like"/>
</dbReference>
<gene>
    <name evidence="2" type="ORF">OsI_11254</name>
</gene>
<dbReference type="InterPro" id="IPR049152">
    <property type="entry name" value="EFR3-like_ARM"/>
</dbReference>
<evidence type="ECO:0000313" key="3">
    <source>
        <dbReference type="Proteomes" id="UP000007015"/>
    </source>
</evidence>
<dbReference type="OMA" id="FDKKKQW"/>
<dbReference type="PANTHER" id="PTHR46087">
    <property type="entry name" value="PUTATIVE, EXPRESSED-RELATED"/>
    <property type="match status" value="1"/>
</dbReference>
<sequence>MGFMSAKLFPSCESMCVCCPALRPSSRRPVKRYKKLLAEIFPKTPIAKFLEQRSHKELRSAHVNFIKIITEAYSKLLFICKEQMAYFAISLVNVLTELLESKQENIHILGCQTLAKFIYSQVDNTYARNIESLVRKVCVLSRQQGVLLRAASLQCLSAMIWFMKEHSYIFADFDEIYKKSMPEVIYQLREERESPEVWAHICVQKLAELAKESTTMRRILDPMLSYFDKKKQWAPRQGLALLVLSDMSYLEKSSGNEQLILTSVIRHLDHKNVLYDPQIKSDMIQTATLLARQLRSRGIAAELVVAGDLCRHLRKTLEAMESASIEELNLNESLQNFLQDCLLEVVTGINDVRPLYDMMAITLENLPSMPVVARASIGSLLILSHIISLTSMSSNAPMLFPEALLQQILKSMVHPDVDTRVGAHHMFSAVIVRGPSRQRSESDFLYETKKWQSRTTSVFASATALLEKLRREKESLGSDKTGNMDDEKEKSISEEENKHVWARKNSAYFSKLVFSFTDRYAALTSSAEEANIVMLTEDQKNQLLSAFWVQANQTDNTPFNYEAIGHSYSLTVISSRLKDSRNSNNIQFFQLPLSLRSVSLTSNGVLSPSCQRSIFTLATSMLAFAGKVCHITELFDVLRCFTSCNMDPYLRIGEDLQLYVRLQSDLGNYGSDSDQEIARSVLSDCRTKVGINDQRVLDVVACALCNLTEMDKDVLVKELTEMFTPEEVPLFGSNSAFDWANFHVQAFSDESLSFDEECSRTSSVDGGLHESPITNTGSSISKTTMPQSVPRVLGVGQLLESALHVAGQVAGASVSTSPLPYGTMTSQCEALGSGTRKKLSSWLVNGHDSTPDNPAPSLPSAQHFIIPKVNSCGFESSIRTTLEPCSAVKLPPASPFDNFLKAAYRAQ</sequence>
<proteinExistence type="predicted"/>
<dbReference type="InterPro" id="IPR016024">
    <property type="entry name" value="ARM-type_fold"/>
</dbReference>
<feature type="region of interest" description="Disordered" evidence="1">
    <location>
        <begin position="763"/>
        <end position="784"/>
    </location>
</feature>
<evidence type="ECO:0000256" key="1">
    <source>
        <dbReference type="SAM" id="MobiDB-lite"/>
    </source>
</evidence>
<protein>
    <submittedName>
        <fullName evidence="2">Uncharacterized protein</fullName>
    </submittedName>
</protein>
<accession>A2XFV6</accession>
<dbReference type="STRING" id="39946.A2XFV6"/>
<dbReference type="AlphaFoldDB" id="A2XFV6"/>
<organism evidence="2 3">
    <name type="scientific">Oryza sativa subsp. indica</name>
    <name type="common">Rice</name>
    <dbReference type="NCBI Taxonomy" id="39946"/>
    <lineage>
        <taxon>Eukaryota</taxon>
        <taxon>Viridiplantae</taxon>
        <taxon>Streptophyta</taxon>
        <taxon>Embryophyta</taxon>
        <taxon>Tracheophyta</taxon>
        <taxon>Spermatophyta</taxon>
        <taxon>Magnoliopsida</taxon>
        <taxon>Liliopsida</taxon>
        <taxon>Poales</taxon>
        <taxon>Poaceae</taxon>
        <taxon>BOP clade</taxon>
        <taxon>Oryzoideae</taxon>
        <taxon>Oryzeae</taxon>
        <taxon>Oryzinae</taxon>
        <taxon>Oryza</taxon>
        <taxon>Oryza sativa</taxon>
    </lineage>
</organism>
<dbReference type="HOGENOM" id="CLU_006993_1_0_1"/>
<name>A2XFV6_ORYSI</name>
<dbReference type="Proteomes" id="UP000007015">
    <property type="component" value="Chromosome 3"/>
</dbReference>
<dbReference type="EMBL" id="CM000128">
    <property type="protein sequence ID" value="EAY89716.1"/>
    <property type="molecule type" value="Genomic_DNA"/>
</dbReference>
<keyword evidence="3" id="KW-1185">Reference proteome</keyword>
<evidence type="ECO:0000313" key="2">
    <source>
        <dbReference type="EMBL" id="EAY89716.1"/>
    </source>
</evidence>
<dbReference type="Pfam" id="PF21052">
    <property type="entry name" value="EFR3_ARM"/>
    <property type="match status" value="1"/>
</dbReference>
<dbReference type="SUPFAM" id="SSF48371">
    <property type="entry name" value="ARM repeat"/>
    <property type="match status" value="1"/>
</dbReference>
<feature type="compositionally biased region" description="Polar residues" evidence="1">
    <location>
        <begin position="772"/>
        <end position="784"/>
    </location>
</feature>